<keyword evidence="3" id="KW-0804">Transcription</keyword>
<dbReference type="RefSeq" id="WP_035835614.1">
    <property type="nucleotide sequence ID" value="NZ_JACHBQ010000001.1"/>
</dbReference>
<comment type="caution">
    <text evidence="6">The sequence shown here is derived from an EMBL/GenBank/DDBJ whole genome shotgun (WGS) entry which is preliminary data.</text>
</comment>
<feature type="domain" description="Transcription regulator AsnC/Lrp ligand binding" evidence="4">
    <location>
        <begin position="243"/>
        <end position="305"/>
    </location>
</feature>
<protein>
    <submittedName>
        <fullName evidence="7">DNA-binding Lrp family transcriptional regulator</fullName>
    </submittedName>
</protein>
<dbReference type="Proteomes" id="UP000029864">
    <property type="component" value="Unassembled WGS sequence"/>
</dbReference>
<dbReference type="PANTHER" id="PTHR30154:SF34">
    <property type="entry name" value="TRANSCRIPTIONAL REGULATOR AZLB"/>
    <property type="match status" value="1"/>
</dbReference>
<dbReference type="PANTHER" id="PTHR30154">
    <property type="entry name" value="LEUCINE-RESPONSIVE REGULATORY PROTEIN"/>
    <property type="match status" value="1"/>
</dbReference>
<evidence type="ECO:0000256" key="3">
    <source>
        <dbReference type="ARBA" id="ARBA00023163"/>
    </source>
</evidence>
<dbReference type="GO" id="GO:0043200">
    <property type="term" value="P:response to amino acid"/>
    <property type="evidence" value="ECO:0007669"/>
    <property type="project" value="TreeGrafter"/>
</dbReference>
<sequence length="337" mass="36391">MFDDLDRTIVGALHLAPRATWDDLASALPVDASTLSRRYARLANENVLRIVGEIDWGLFSTTLPVHLRIETRDSTPLAVAQRLEGLPDVQHLGLTFGRFPLFATVHAASEAATLELLMEIYALPGVSAITTLPVLAYASKGSGWDPQVLSADETRRFAEIGRPPGAAPGSPQAPVSLEPLERKALQLLQQDARLPASSLGRTLGVATSTASRMVKKFIAEGWFRARVEIDGTYLGYALPFVLGVKTELNATGAVCQALARHPATRFVTQVAAEFDVLCTGLARDRSHLAQLVNDEFGAISGVRALDVAPMLLECKRFWMLRGENQRLGAFTPPSLGG</sequence>
<organism evidence="6 8">
    <name type="scientific">Cryobacterium roopkundense</name>
    <dbReference type="NCBI Taxonomy" id="1001240"/>
    <lineage>
        <taxon>Bacteria</taxon>
        <taxon>Bacillati</taxon>
        <taxon>Actinomycetota</taxon>
        <taxon>Actinomycetes</taxon>
        <taxon>Micrococcales</taxon>
        <taxon>Microbacteriaceae</taxon>
        <taxon>Cryobacterium</taxon>
    </lineage>
</organism>
<evidence type="ECO:0000256" key="2">
    <source>
        <dbReference type="ARBA" id="ARBA00023125"/>
    </source>
</evidence>
<dbReference type="InterPro" id="IPR000485">
    <property type="entry name" value="AsnC-type_HTH_dom"/>
</dbReference>
<evidence type="ECO:0000313" key="8">
    <source>
        <dbReference type="Proteomes" id="UP000029864"/>
    </source>
</evidence>
<dbReference type="Pfam" id="PF01037">
    <property type="entry name" value="AsnC_trans_reg"/>
    <property type="match status" value="2"/>
</dbReference>
<dbReference type="OrthoDB" id="4050641at2"/>
<dbReference type="InterPro" id="IPR019888">
    <property type="entry name" value="Tscrpt_reg_AsnC-like"/>
</dbReference>
<dbReference type="Gene3D" id="3.30.70.920">
    <property type="match status" value="2"/>
</dbReference>
<dbReference type="eggNOG" id="COG1522">
    <property type="taxonomic scope" value="Bacteria"/>
</dbReference>
<dbReference type="SUPFAM" id="SSF54909">
    <property type="entry name" value="Dimeric alpha+beta barrel"/>
    <property type="match status" value="2"/>
</dbReference>
<evidence type="ECO:0000256" key="1">
    <source>
        <dbReference type="ARBA" id="ARBA00023015"/>
    </source>
</evidence>
<gene>
    <name evidence="7" type="ORF">BJ997_000407</name>
    <name evidence="6" type="ORF">GY21_05240</name>
</gene>
<accession>A0A099JP45</accession>
<dbReference type="AlphaFoldDB" id="A0A099JP45"/>
<dbReference type="GO" id="GO:0043565">
    <property type="term" value="F:sequence-specific DNA binding"/>
    <property type="evidence" value="ECO:0007669"/>
    <property type="project" value="InterPro"/>
</dbReference>
<evidence type="ECO:0000313" key="7">
    <source>
        <dbReference type="EMBL" id="MBB5639859.1"/>
    </source>
</evidence>
<feature type="domain" description="HTH asnC-type" evidence="5">
    <location>
        <begin position="3"/>
        <end position="42"/>
    </location>
</feature>
<dbReference type="Gene3D" id="1.10.10.10">
    <property type="entry name" value="Winged helix-like DNA-binding domain superfamily/Winged helix DNA-binding domain"/>
    <property type="match status" value="2"/>
</dbReference>
<dbReference type="Pfam" id="PF13404">
    <property type="entry name" value="HTH_AsnC-type"/>
    <property type="match status" value="1"/>
</dbReference>
<evidence type="ECO:0000313" key="6">
    <source>
        <dbReference type="EMBL" id="KGJ79417.1"/>
    </source>
</evidence>
<dbReference type="GO" id="GO:0005829">
    <property type="term" value="C:cytosol"/>
    <property type="evidence" value="ECO:0007669"/>
    <property type="project" value="TreeGrafter"/>
</dbReference>
<dbReference type="Pfam" id="PF13412">
    <property type="entry name" value="HTH_24"/>
    <property type="match status" value="1"/>
</dbReference>
<dbReference type="InterPro" id="IPR036390">
    <property type="entry name" value="WH_DNA-bd_sf"/>
</dbReference>
<dbReference type="SMART" id="SM00344">
    <property type="entry name" value="HTH_ASNC"/>
    <property type="match status" value="1"/>
</dbReference>
<dbReference type="Proteomes" id="UP000561726">
    <property type="component" value="Unassembled WGS sequence"/>
</dbReference>
<keyword evidence="8" id="KW-1185">Reference proteome</keyword>
<dbReference type="SUPFAM" id="SSF46785">
    <property type="entry name" value="Winged helix' DNA-binding domain"/>
    <property type="match status" value="1"/>
</dbReference>
<dbReference type="EMBL" id="JPXF01000014">
    <property type="protein sequence ID" value="KGJ79417.1"/>
    <property type="molecule type" value="Genomic_DNA"/>
</dbReference>
<evidence type="ECO:0000259" key="5">
    <source>
        <dbReference type="Pfam" id="PF13404"/>
    </source>
</evidence>
<dbReference type="InterPro" id="IPR036388">
    <property type="entry name" value="WH-like_DNA-bd_sf"/>
</dbReference>
<keyword evidence="2 7" id="KW-0238">DNA-binding</keyword>
<reference evidence="7 9" key="2">
    <citation type="submission" date="2020-08" db="EMBL/GenBank/DDBJ databases">
        <title>Sequencing the genomes of 1000 actinobacteria strains.</title>
        <authorList>
            <person name="Klenk H.-P."/>
        </authorList>
    </citation>
    <scope>NUCLEOTIDE SEQUENCE [LARGE SCALE GENOMIC DNA]</scope>
    <source>
        <strain evidence="7 9">DSM 21065</strain>
    </source>
</reference>
<evidence type="ECO:0000313" key="9">
    <source>
        <dbReference type="Proteomes" id="UP000561726"/>
    </source>
</evidence>
<proteinExistence type="predicted"/>
<dbReference type="InterPro" id="IPR019887">
    <property type="entry name" value="Tscrpt_reg_AsnC/Lrp_C"/>
</dbReference>
<keyword evidence="1" id="KW-0805">Transcription regulation</keyword>
<feature type="domain" description="Transcription regulator AsnC/Lrp ligand binding" evidence="4">
    <location>
        <begin position="69"/>
        <end position="135"/>
    </location>
</feature>
<dbReference type="InterPro" id="IPR011008">
    <property type="entry name" value="Dimeric_a/b-barrel"/>
</dbReference>
<dbReference type="STRING" id="1001240.GY21_05240"/>
<reference evidence="6 8" key="1">
    <citation type="submission" date="2014-08" db="EMBL/GenBank/DDBJ databases">
        <authorList>
            <person name="Sisinthy S."/>
        </authorList>
    </citation>
    <scope>NUCLEOTIDE SEQUENCE [LARGE SCALE GENOMIC DNA]</scope>
    <source>
        <strain evidence="6 8">RuG17</strain>
    </source>
</reference>
<evidence type="ECO:0000259" key="4">
    <source>
        <dbReference type="Pfam" id="PF01037"/>
    </source>
</evidence>
<dbReference type="EMBL" id="JACHBQ010000001">
    <property type="protein sequence ID" value="MBB5639859.1"/>
    <property type="molecule type" value="Genomic_DNA"/>
</dbReference>
<name>A0A099JP45_9MICO</name>